<dbReference type="Proteomes" id="UP000199229">
    <property type="component" value="Unassembled WGS sequence"/>
</dbReference>
<dbReference type="InterPro" id="IPR021735">
    <property type="entry name" value="DUF3306"/>
</dbReference>
<evidence type="ECO:0000313" key="3">
    <source>
        <dbReference type="Proteomes" id="UP000199229"/>
    </source>
</evidence>
<sequence>MSDGFLARWAQRKRAVRRAERPETSPPEAETALDGAVPPADGAAPPDTTDEAVDQDVLADLPSLADLTAETDLTPFLRAGIPAALRNAALRKMWSVDPAIRDFVSEAREYAYDWNTPGSVPGLGPLLPSDDVKAMLGRMFNAPPSEEPEDDSGAAETTPPDPVSESDTARISSVADVPLVPDGSPVESTPEAVPAIFADETPATIKTVVTKQRLRRHGGAMPS</sequence>
<evidence type="ECO:0000313" key="2">
    <source>
        <dbReference type="EMBL" id="SFG84894.1"/>
    </source>
</evidence>
<keyword evidence="3" id="KW-1185">Reference proteome</keyword>
<feature type="compositionally biased region" description="Low complexity" evidence="1">
    <location>
        <begin position="34"/>
        <end position="47"/>
    </location>
</feature>
<accession>A0A1I2V6B8</accession>
<protein>
    <recommendedName>
        <fullName evidence="4">DUF3306 domain-containing protein</fullName>
    </recommendedName>
</protein>
<evidence type="ECO:0008006" key="4">
    <source>
        <dbReference type="Google" id="ProtNLM"/>
    </source>
</evidence>
<dbReference type="AlphaFoldDB" id="A0A1I2V6B8"/>
<feature type="region of interest" description="Disordered" evidence="1">
    <location>
        <begin position="15"/>
        <end position="52"/>
    </location>
</feature>
<name>A0A1I2V6B8_9HYPH</name>
<reference evidence="3" key="1">
    <citation type="submission" date="2016-10" db="EMBL/GenBank/DDBJ databases">
        <authorList>
            <person name="Varghese N."/>
            <person name="Submissions S."/>
        </authorList>
    </citation>
    <scope>NUCLEOTIDE SEQUENCE [LARGE SCALE GENOMIC DNA]</scope>
    <source>
        <strain evidence="3">Gh-105</strain>
    </source>
</reference>
<proteinExistence type="predicted"/>
<organism evidence="2 3">
    <name type="scientific">Methylobacterium gossipiicola</name>
    <dbReference type="NCBI Taxonomy" id="582675"/>
    <lineage>
        <taxon>Bacteria</taxon>
        <taxon>Pseudomonadati</taxon>
        <taxon>Pseudomonadota</taxon>
        <taxon>Alphaproteobacteria</taxon>
        <taxon>Hyphomicrobiales</taxon>
        <taxon>Methylobacteriaceae</taxon>
        <taxon>Methylobacterium</taxon>
    </lineage>
</organism>
<gene>
    <name evidence="2" type="ORF">SAMN05192565_11389</name>
</gene>
<feature type="region of interest" description="Disordered" evidence="1">
    <location>
        <begin position="140"/>
        <end position="197"/>
    </location>
</feature>
<dbReference type="OrthoDB" id="8100830at2"/>
<dbReference type="RefSeq" id="WP_091972403.1">
    <property type="nucleotide sequence ID" value="NZ_FOPM01000013.1"/>
</dbReference>
<evidence type="ECO:0000256" key="1">
    <source>
        <dbReference type="SAM" id="MobiDB-lite"/>
    </source>
</evidence>
<dbReference type="STRING" id="582675.SAMN05192565_11389"/>
<dbReference type="EMBL" id="FOPM01000013">
    <property type="protein sequence ID" value="SFG84894.1"/>
    <property type="molecule type" value="Genomic_DNA"/>
</dbReference>
<dbReference type="Pfam" id="PF11748">
    <property type="entry name" value="DUF3306"/>
    <property type="match status" value="1"/>
</dbReference>